<dbReference type="Gene3D" id="1.20.140.10">
    <property type="entry name" value="Butyryl-CoA Dehydrogenase, subunit A, domain 3"/>
    <property type="match status" value="1"/>
</dbReference>
<organism evidence="12 13">
    <name type="scientific">Oceaniovalibus guishaninsula JLT2003</name>
    <dbReference type="NCBI Taxonomy" id="1231392"/>
    <lineage>
        <taxon>Bacteria</taxon>
        <taxon>Pseudomonadati</taxon>
        <taxon>Pseudomonadota</taxon>
        <taxon>Alphaproteobacteria</taxon>
        <taxon>Rhodobacterales</taxon>
        <taxon>Roseobacteraceae</taxon>
        <taxon>Oceaniovalibus</taxon>
    </lineage>
</organism>
<dbReference type="InterPro" id="IPR009100">
    <property type="entry name" value="AcylCoA_DH/oxidase_NM_dom_sf"/>
</dbReference>
<dbReference type="OrthoDB" id="9775090at2"/>
<dbReference type="SUPFAM" id="SSF47203">
    <property type="entry name" value="Acyl-CoA dehydrogenase C-terminal domain-like"/>
    <property type="match status" value="1"/>
</dbReference>
<dbReference type="Gene3D" id="2.40.110.10">
    <property type="entry name" value="Butyryl-CoA Dehydrogenase, subunit A, domain 2"/>
    <property type="match status" value="1"/>
</dbReference>
<evidence type="ECO:0000256" key="7">
    <source>
        <dbReference type="ARBA" id="ARBA00067292"/>
    </source>
</evidence>
<dbReference type="GO" id="GO:0003995">
    <property type="term" value="F:acyl-CoA dehydrogenase activity"/>
    <property type="evidence" value="ECO:0007669"/>
    <property type="project" value="InterPro"/>
</dbReference>
<accession>K2I2W6</accession>
<dbReference type="STRING" id="1231392.OCGS_2791"/>
<dbReference type="InterPro" id="IPR037069">
    <property type="entry name" value="AcylCoA_DH/ox_N_sf"/>
</dbReference>
<dbReference type="Pfam" id="PF00441">
    <property type="entry name" value="Acyl-CoA_dh_1"/>
    <property type="match status" value="1"/>
</dbReference>
<keyword evidence="5 8" id="KW-0560">Oxidoreductase</keyword>
<dbReference type="PROSITE" id="PS00073">
    <property type="entry name" value="ACYL_COA_DH_2"/>
    <property type="match status" value="1"/>
</dbReference>
<proteinExistence type="inferred from homology"/>
<feature type="domain" description="Acyl-CoA oxidase/dehydrogenase middle" evidence="10">
    <location>
        <begin position="123"/>
        <end position="219"/>
    </location>
</feature>
<dbReference type="FunFam" id="1.20.140.10:FF:000001">
    <property type="entry name" value="Acyl-CoA dehydrogenase"/>
    <property type="match status" value="1"/>
</dbReference>
<evidence type="ECO:0000256" key="5">
    <source>
        <dbReference type="ARBA" id="ARBA00023002"/>
    </source>
</evidence>
<dbReference type="Pfam" id="PF02771">
    <property type="entry name" value="Acyl-CoA_dh_N"/>
    <property type="match status" value="1"/>
</dbReference>
<dbReference type="EC" id="1.3.8.11" evidence="6"/>
<dbReference type="InterPro" id="IPR046373">
    <property type="entry name" value="Acyl-CoA_Oxase/DH_mid-dom_sf"/>
</dbReference>
<dbReference type="InterPro" id="IPR009075">
    <property type="entry name" value="AcylCo_DH/oxidase_C"/>
</dbReference>
<comment type="caution">
    <text evidence="12">The sequence shown here is derived from an EMBL/GenBank/DDBJ whole genome shotgun (WGS) entry which is preliminary data.</text>
</comment>
<dbReference type="FunFam" id="1.10.540.10:FF:000001">
    <property type="entry name" value="Very long-chain-specific acyl-CoA dehydrogenase, mitochondrial"/>
    <property type="match status" value="1"/>
</dbReference>
<dbReference type="PANTHER" id="PTHR43884:SF12">
    <property type="entry name" value="ISOVALERYL-COA DEHYDROGENASE, MITOCHONDRIAL-RELATED"/>
    <property type="match status" value="1"/>
</dbReference>
<evidence type="ECO:0000256" key="4">
    <source>
        <dbReference type="ARBA" id="ARBA00022827"/>
    </source>
</evidence>
<dbReference type="Pfam" id="PF02770">
    <property type="entry name" value="Acyl-CoA_dh_M"/>
    <property type="match status" value="1"/>
</dbReference>
<dbReference type="SUPFAM" id="SSF56645">
    <property type="entry name" value="Acyl-CoA dehydrogenase NM domain-like"/>
    <property type="match status" value="1"/>
</dbReference>
<dbReference type="FunFam" id="2.40.110.10:FF:000009">
    <property type="entry name" value="Acyl-CoA dehydrogenase"/>
    <property type="match status" value="1"/>
</dbReference>
<dbReference type="PANTHER" id="PTHR43884">
    <property type="entry name" value="ACYL-COA DEHYDROGENASE"/>
    <property type="match status" value="1"/>
</dbReference>
<reference evidence="12 13" key="1">
    <citation type="journal article" date="2012" name="J. Bacteriol.">
        <title>Draft Genome Sequence of Oceaniovalibus guishaninsula JLT2003T.</title>
        <authorList>
            <person name="Tang K."/>
            <person name="Liu K."/>
            <person name="Jiao N."/>
        </authorList>
    </citation>
    <scope>NUCLEOTIDE SEQUENCE [LARGE SCALE GENOMIC DNA]</scope>
    <source>
        <strain evidence="12 13">JLT2003</strain>
    </source>
</reference>
<name>K2I2W6_9RHOB</name>
<comment type="similarity">
    <text evidence="2 8">Belongs to the acyl-CoA dehydrogenase family.</text>
</comment>
<keyword evidence="13" id="KW-1185">Reference proteome</keyword>
<gene>
    <name evidence="12" type="ORF">OCGS_2791</name>
</gene>
<evidence type="ECO:0000259" key="11">
    <source>
        <dbReference type="Pfam" id="PF02771"/>
    </source>
</evidence>
<feature type="domain" description="Acyl-CoA dehydrogenase/oxidase C-terminal" evidence="9">
    <location>
        <begin position="236"/>
        <end position="382"/>
    </location>
</feature>
<evidence type="ECO:0000256" key="2">
    <source>
        <dbReference type="ARBA" id="ARBA00009347"/>
    </source>
</evidence>
<dbReference type="GO" id="GO:0050660">
    <property type="term" value="F:flavin adenine dinucleotide binding"/>
    <property type="evidence" value="ECO:0007669"/>
    <property type="project" value="InterPro"/>
</dbReference>
<dbReference type="InterPro" id="IPR006089">
    <property type="entry name" value="Acyl-CoA_DH_CS"/>
</dbReference>
<evidence type="ECO:0000256" key="1">
    <source>
        <dbReference type="ARBA" id="ARBA00001974"/>
    </source>
</evidence>
<dbReference type="RefSeq" id="WP_007427943.1">
    <property type="nucleotide sequence ID" value="NZ_AMGO01000068.1"/>
</dbReference>
<evidence type="ECO:0000259" key="10">
    <source>
        <dbReference type="Pfam" id="PF02770"/>
    </source>
</evidence>
<sequence length="389" mass="42099">MAKGVEPDVFGQLVQTVDRFVRERLIPAERQVEDEAEIPEAIVAEMKRMGLFGLSTPEEYGGIGVSATQEAELVETLCYASLTFRSLIGTNVGIGSQGIVMDGTDAQKDRWLPGIASGETIASFALTEPDHGSDAGGIRTSARADGDDFVINGTKRYITNAVRAGVFTVFARTDPDKAGADGVTAFIVPADTPGITVAGPDRKMGQRGTKTSDVILDDVRVPASAIIGGRDRLNLGFRTAMKALDRGRIHVAAMAVGQGQRMLDIATDYALERRQFGKPIGEHQLVQGLLADSQAELQAMRALVRRTAETFDREGKAILEASCAKYFCTEAVGRIADRALQVHGGAGYMAEYDIERFYRDVRLLRIYEGTSQIQQIVIARQTLGQRAAR</sequence>
<dbReference type="Proteomes" id="UP000006765">
    <property type="component" value="Unassembled WGS sequence"/>
</dbReference>
<dbReference type="eggNOG" id="COG1960">
    <property type="taxonomic scope" value="Bacteria"/>
</dbReference>
<keyword evidence="3 8" id="KW-0285">Flavoprotein</keyword>
<dbReference type="EMBL" id="AMGO01000068">
    <property type="protein sequence ID" value="EKE43200.1"/>
    <property type="molecule type" value="Genomic_DNA"/>
</dbReference>
<dbReference type="PATRIC" id="fig|1231392.3.peg.2808"/>
<dbReference type="InterPro" id="IPR013786">
    <property type="entry name" value="AcylCoA_DH/ox_N"/>
</dbReference>
<evidence type="ECO:0000313" key="12">
    <source>
        <dbReference type="EMBL" id="EKE43200.1"/>
    </source>
</evidence>
<protein>
    <recommendedName>
        <fullName evidence="7">Cyclohexane-1-carbonyl-CoA dehydrogenase</fullName>
        <ecNumber evidence="6">1.3.8.11</ecNumber>
    </recommendedName>
</protein>
<feature type="domain" description="Acyl-CoA dehydrogenase/oxidase N-terminal" evidence="11">
    <location>
        <begin position="12"/>
        <end position="119"/>
    </location>
</feature>
<evidence type="ECO:0000256" key="3">
    <source>
        <dbReference type="ARBA" id="ARBA00022630"/>
    </source>
</evidence>
<dbReference type="AlphaFoldDB" id="K2I2W6"/>
<evidence type="ECO:0000256" key="8">
    <source>
        <dbReference type="RuleBase" id="RU362125"/>
    </source>
</evidence>
<evidence type="ECO:0000259" key="9">
    <source>
        <dbReference type="Pfam" id="PF00441"/>
    </source>
</evidence>
<dbReference type="InterPro" id="IPR006091">
    <property type="entry name" value="Acyl-CoA_Oxase/DH_mid-dom"/>
</dbReference>
<comment type="cofactor">
    <cofactor evidence="1 8">
        <name>FAD</name>
        <dbReference type="ChEBI" id="CHEBI:57692"/>
    </cofactor>
</comment>
<dbReference type="PIRSF" id="PIRSF016578">
    <property type="entry name" value="HsaA"/>
    <property type="match status" value="1"/>
</dbReference>
<dbReference type="Gene3D" id="1.10.540.10">
    <property type="entry name" value="Acyl-CoA dehydrogenase/oxidase, N-terminal domain"/>
    <property type="match status" value="1"/>
</dbReference>
<dbReference type="InterPro" id="IPR036250">
    <property type="entry name" value="AcylCo_DH-like_C"/>
</dbReference>
<evidence type="ECO:0000313" key="13">
    <source>
        <dbReference type="Proteomes" id="UP000006765"/>
    </source>
</evidence>
<evidence type="ECO:0000256" key="6">
    <source>
        <dbReference type="ARBA" id="ARBA00066361"/>
    </source>
</evidence>
<keyword evidence="4 8" id="KW-0274">FAD</keyword>